<evidence type="ECO:0000256" key="3">
    <source>
        <dbReference type="ARBA" id="ARBA00022840"/>
    </source>
</evidence>
<dbReference type="Pfam" id="PF02626">
    <property type="entry name" value="CT_A_B"/>
    <property type="match status" value="1"/>
</dbReference>
<dbReference type="PANTHER" id="PTHR43309:SF5">
    <property type="entry name" value="5-OXOPROLINASE SUBUNIT C"/>
    <property type="match status" value="1"/>
</dbReference>
<dbReference type="EMBL" id="JAKXMK010000006">
    <property type="protein sequence ID" value="MCH6165570.1"/>
    <property type="molecule type" value="Genomic_DNA"/>
</dbReference>
<name>A0ABS9TAL1_9PSEU</name>
<sequence length="339" mass="35600">MHELNVLEVLQPGLQTTVQDLGRPGYLADGIPPSGAFDGPALKLANLVVGNDVGDYVLVGTDPGAAGLEMLLSGPTLRALGSTVIAVTGADMQPRVNGEPVPMWTSIAVRAGDEIALGAARTGARTYLAVAGGIAVPPVLGSRATNVRAGIGGHAGRALQTRDVLAARPRRRRVEELAGRRIRRDRLPGYRPVLRVVLGPQDHLFTPESVRTFLQTAWRLSPISDRMGCRFVGPPLHFLPRPDHLVGQAGSDPSNIVDDAICVGSIQVPSGLEPIVMGVDGPSLGGYAKIATVISADLPALAQLRPGDSVRFCAVDSDEALEAHVAARSIGFPDFLEKK</sequence>
<comment type="caution">
    <text evidence="5">The sequence shown here is derived from an EMBL/GenBank/DDBJ whole genome shotgun (WGS) entry which is preliminary data.</text>
</comment>
<dbReference type="Gene3D" id="2.40.100.10">
    <property type="entry name" value="Cyclophilin-like"/>
    <property type="match status" value="1"/>
</dbReference>
<dbReference type="Proteomes" id="UP001299970">
    <property type="component" value="Unassembled WGS sequence"/>
</dbReference>
<accession>A0ABS9TAL1</accession>
<keyword evidence="2" id="KW-0378">Hydrolase</keyword>
<dbReference type="InterPro" id="IPR029000">
    <property type="entry name" value="Cyclophilin-like_dom_sf"/>
</dbReference>
<protein>
    <submittedName>
        <fullName evidence="5">Biotin-dependent carboxyltransferase family protein</fullName>
    </submittedName>
</protein>
<proteinExistence type="predicted"/>
<evidence type="ECO:0000256" key="2">
    <source>
        <dbReference type="ARBA" id="ARBA00022801"/>
    </source>
</evidence>
<keyword evidence="6" id="KW-1185">Reference proteome</keyword>
<feature type="domain" description="Carboxyltransferase" evidence="4">
    <location>
        <begin position="28"/>
        <end position="330"/>
    </location>
</feature>
<dbReference type="InterPro" id="IPR003778">
    <property type="entry name" value="CT_A_B"/>
</dbReference>
<evidence type="ECO:0000313" key="6">
    <source>
        <dbReference type="Proteomes" id="UP001299970"/>
    </source>
</evidence>
<dbReference type="NCBIfam" id="TIGR00724">
    <property type="entry name" value="urea_amlyse_rel"/>
    <property type="match status" value="1"/>
</dbReference>
<dbReference type="InterPro" id="IPR052708">
    <property type="entry name" value="PxpC"/>
</dbReference>
<evidence type="ECO:0000256" key="1">
    <source>
        <dbReference type="ARBA" id="ARBA00022741"/>
    </source>
</evidence>
<dbReference type="SMART" id="SM00797">
    <property type="entry name" value="AHS2"/>
    <property type="match status" value="1"/>
</dbReference>
<dbReference type="SUPFAM" id="SSF50891">
    <property type="entry name" value="Cyclophilin-like"/>
    <property type="match status" value="1"/>
</dbReference>
<gene>
    <name evidence="5" type="ORF">MMF94_07740</name>
</gene>
<dbReference type="PANTHER" id="PTHR43309">
    <property type="entry name" value="5-OXOPROLINASE SUBUNIT C"/>
    <property type="match status" value="1"/>
</dbReference>
<dbReference type="RefSeq" id="WP_241035603.1">
    <property type="nucleotide sequence ID" value="NZ_BAAAJF010000024.1"/>
</dbReference>
<reference evidence="5 6" key="1">
    <citation type="submission" date="2022-03" db="EMBL/GenBank/DDBJ databases">
        <title>Pseudonocardia alaer sp. nov., a novel actinomycete isolated from reed forest soil.</title>
        <authorList>
            <person name="Wang L."/>
        </authorList>
    </citation>
    <scope>NUCLEOTIDE SEQUENCE [LARGE SCALE GENOMIC DNA]</scope>
    <source>
        <strain evidence="5 6">Y-16303</strain>
    </source>
</reference>
<keyword evidence="1" id="KW-0547">Nucleotide-binding</keyword>
<evidence type="ECO:0000313" key="5">
    <source>
        <dbReference type="EMBL" id="MCH6165570.1"/>
    </source>
</evidence>
<organism evidence="5 6">
    <name type="scientific">Pseudonocardia alaniniphila</name>
    <dbReference type="NCBI Taxonomy" id="75291"/>
    <lineage>
        <taxon>Bacteria</taxon>
        <taxon>Bacillati</taxon>
        <taxon>Actinomycetota</taxon>
        <taxon>Actinomycetes</taxon>
        <taxon>Pseudonocardiales</taxon>
        <taxon>Pseudonocardiaceae</taxon>
        <taxon>Pseudonocardia</taxon>
    </lineage>
</organism>
<keyword evidence="3" id="KW-0067">ATP-binding</keyword>
<evidence type="ECO:0000259" key="4">
    <source>
        <dbReference type="SMART" id="SM00797"/>
    </source>
</evidence>